<dbReference type="PANTHER" id="PTHR24104:SF47">
    <property type="entry name" value="E3 UBIQUITIN-PROTEIN LIGASE NHLRC1"/>
    <property type="match status" value="1"/>
</dbReference>
<dbReference type="GO" id="GO:0043161">
    <property type="term" value="P:proteasome-mediated ubiquitin-dependent protein catabolic process"/>
    <property type="evidence" value="ECO:0007669"/>
    <property type="project" value="TreeGrafter"/>
</dbReference>
<dbReference type="InterPro" id="IPR001258">
    <property type="entry name" value="NHL_repeat"/>
</dbReference>
<name>A0A2G9TQL5_TELCI</name>
<dbReference type="GO" id="GO:0000209">
    <property type="term" value="P:protein polyubiquitination"/>
    <property type="evidence" value="ECO:0007669"/>
    <property type="project" value="TreeGrafter"/>
</dbReference>
<dbReference type="AlphaFoldDB" id="A0A2G9TQL5"/>
<accession>A0A2G9TQL5</accession>
<protein>
    <submittedName>
        <fullName evidence="4">NHL repeat protein</fullName>
    </submittedName>
</protein>
<evidence type="ECO:0000313" key="4">
    <source>
        <dbReference type="EMBL" id="PIO60296.1"/>
    </source>
</evidence>
<keyword evidence="5" id="KW-1185">Reference proteome</keyword>
<dbReference type="PROSITE" id="PS51125">
    <property type="entry name" value="NHL"/>
    <property type="match status" value="2"/>
</dbReference>
<dbReference type="OrthoDB" id="342730at2759"/>
<dbReference type="EMBL" id="KZ355758">
    <property type="protein sequence ID" value="PIO60296.1"/>
    <property type="molecule type" value="Genomic_DNA"/>
</dbReference>
<reference evidence="4 5" key="1">
    <citation type="submission" date="2015-09" db="EMBL/GenBank/DDBJ databases">
        <title>Draft genome of the parasitic nematode Teladorsagia circumcincta isolate WARC Sus (inbred).</title>
        <authorList>
            <person name="Mitreva M."/>
        </authorList>
    </citation>
    <scope>NUCLEOTIDE SEQUENCE [LARGE SCALE GENOMIC DNA]</scope>
    <source>
        <strain evidence="4 5">S</strain>
    </source>
</reference>
<sequence length="150" mass="16489">MLARSTAMRAEIHGDIDEHVSSSGTVVPAPSFSSDTRERSASYTSWSRGFACERPRSSLIQAHDNHRVQMFDKNGLFVGKFGTNGHGPGQLHNPLFIAVNNANHQVYVSDSSNHRICVFDVQGMFLFSFGTEGFHGGQFKFPRGVAVDSQ</sequence>
<feature type="repeat" description="NHL" evidence="2">
    <location>
        <begin position="78"/>
        <end position="122"/>
    </location>
</feature>
<dbReference type="InterPro" id="IPR011042">
    <property type="entry name" value="6-blade_b-propeller_TolB-like"/>
</dbReference>
<dbReference type="SUPFAM" id="SSF63829">
    <property type="entry name" value="Calcium-dependent phosphotriesterase"/>
    <property type="match status" value="1"/>
</dbReference>
<dbReference type="GO" id="GO:0061630">
    <property type="term" value="F:ubiquitin protein ligase activity"/>
    <property type="evidence" value="ECO:0007669"/>
    <property type="project" value="TreeGrafter"/>
</dbReference>
<evidence type="ECO:0000256" key="1">
    <source>
        <dbReference type="ARBA" id="ARBA00022737"/>
    </source>
</evidence>
<evidence type="ECO:0000256" key="2">
    <source>
        <dbReference type="PROSITE-ProRule" id="PRU00504"/>
    </source>
</evidence>
<dbReference type="Pfam" id="PF01436">
    <property type="entry name" value="NHL"/>
    <property type="match status" value="1"/>
</dbReference>
<feature type="non-terminal residue" evidence="4">
    <location>
        <position position="150"/>
    </location>
</feature>
<feature type="repeat" description="NHL" evidence="2">
    <location>
        <begin position="126"/>
        <end position="150"/>
    </location>
</feature>
<dbReference type="PANTHER" id="PTHR24104">
    <property type="entry name" value="E3 UBIQUITIN-PROTEIN LIGASE NHLRC1-RELATED"/>
    <property type="match status" value="1"/>
</dbReference>
<feature type="region of interest" description="Disordered" evidence="3">
    <location>
        <begin position="13"/>
        <end position="38"/>
    </location>
</feature>
<proteinExistence type="predicted"/>
<keyword evidence="1" id="KW-0677">Repeat</keyword>
<gene>
    <name evidence="4" type="ORF">TELCIR_18210</name>
</gene>
<evidence type="ECO:0000313" key="5">
    <source>
        <dbReference type="Proteomes" id="UP000230423"/>
    </source>
</evidence>
<evidence type="ECO:0000256" key="3">
    <source>
        <dbReference type="SAM" id="MobiDB-lite"/>
    </source>
</evidence>
<dbReference type="Proteomes" id="UP000230423">
    <property type="component" value="Unassembled WGS sequence"/>
</dbReference>
<dbReference type="InterPro" id="IPR050952">
    <property type="entry name" value="TRIM-NHL_E3_ligases"/>
</dbReference>
<organism evidence="4 5">
    <name type="scientific">Teladorsagia circumcincta</name>
    <name type="common">Brown stomach worm</name>
    <name type="synonym">Ostertagia circumcincta</name>
    <dbReference type="NCBI Taxonomy" id="45464"/>
    <lineage>
        <taxon>Eukaryota</taxon>
        <taxon>Metazoa</taxon>
        <taxon>Ecdysozoa</taxon>
        <taxon>Nematoda</taxon>
        <taxon>Chromadorea</taxon>
        <taxon>Rhabditida</taxon>
        <taxon>Rhabditina</taxon>
        <taxon>Rhabditomorpha</taxon>
        <taxon>Strongyloidea</taxon>
        <taxon>Trichostrongylidae</taxon>
        <taxon>Teladorsagia</taxon>
    </lineage>
</organism>
<dbReference type="Gene3D" id="2.120.10.30">
    <property type="entry name" value="TolB, C-terminal domain"/>
    <property type="match status" value="1"/>
</dbReference>